<dbReference type="InterPro" id="IPR002059">
    <property type="entry name" value="CSP_DNA-bd"/>
</dbReference>
<keyword evidence="1" id="KW-0597">Phosphoprotein</keyword>
<dbReference type="Pfam" id="PF05901">
    <property type="entry name" value="Excalibur"/>
    <property type="match status" value="1"/>
</dbReference>
<feature type="domain" description="Excalibur calcium-binding" evidence="4">
    <location>
        <begin position="146"/>
        <end position="181"/>
    </location>
</feature>
<dbReference type="Gene3D" id="2.40.50.140">
    <property type="entry name" value="Nucleic acid-binding proteins"/>
    <property type="match status" value="1"/>
</dbReference>
<comment type="caution">
    <text evidence="5">The sequence shown here is derived from an EMBL/GenBank/DDBJ whole genome shotgun (WGS) entry which is preliminary data.</text>
</comment>
<dbReference type="PANTHER" id="PTHR12962:SF1">
    <property type="entry name" value="COLD SHOCK DOMAIN-CONTAINING PROTEIN CG9705"/>
    <property type="match status" value="1"/>
</dbReference>
<dbReference type="SUPFAM" id="SSF50249">
    <property type="entry name" value="Nucleic acid-binding proteins"/>
    <property type="match status" value="1"/>
</dbReference>
<dbReference type="Proteomes" id="UP001139646">
    <property type="component" value="Unassembled WGS sequence"/>
</dbReference>
<sequence length="186" mass="20825">MHKGQLKSRKSDKGFGFIESSELKQDTFIHISTLKNMSRKPKVGDYIYFEVEKQANGKFRAINCRIEGVAAKATQTLRVHRNTSIPKSKVVLILLVIAIGAFGYQRLGLSTATKPTELKNNALTSDEMLKRAFSHSESNSTFSCDGRQHCSQMTSRAEAEFFIRHCPGTKMDGDNDGIPCENDSRF</sequence>
<organism evidence="5 6">
    <name type="scientific">Colwellia maritima</name>
    <dbReference type="NCBI Taxonomy" id="2912588"/>
    <lineage>
        <taxon>Bacteria</taxon>
        <taxon>Pseudomonadati</taxon>
        <taxon>Pseudomonadota</taxon>
        <taxon>Gammaproteobacteria</taxon>
        <taxon>Alteromonadales</taxon>
        <taxon>Colwelliaceae</taxon>
        <taxon>Colwellia</taxon>
    </lineage>
</organism>
<dbReference type="Pfam" id="PF00313">
    <property type="entry name" value="CSD"/>
    <property type="match status" value="1"/>
</dbReference>
<dbReference type="SMART" id="SM00894">
    <property type="entry name" value="Excalibur"/>
    <property type="match status" value="1"/>
</dbReference>
<dbReference type="EMBL" id="JAKKSL010000002">
    <property type="protein sequence ID" value="MCI2284235.1"/>
    <property type="molecule type" value="Genomic_DNA"/>
</dbReference>
<evidence type="ECO:0000259" key="4">
    <source>
        <dbReference type="SMART" id="SM00894"/>
    </source>
</evidence>
<evidence type="ECO:0000259" key="3">
    <source>
        <dbReference type="SMART" id="SM00357"/>
    </source>
</evidence>
<evidence type="ECO:0000256" key="2">
    <source>
        <dbReference type="SAM" id="Phobius"/>
    </source>
</evidence>
<accession>A0ABS9X2E0</accession>
<keyword evidence="2" id="KW-0472">Membrane</keyword>
<evidence type="ECO:0000313" key="5">
    <source>
        <dbReference type="EMBL" id="MCI2284235.1"/>
    </source>
</evidence>
<evidence type="ECO:0000256" key="1">
    <source>
        <dbReference type="ARBA" id="ARBA00022553"/>
    </source>
</evidence>
<dbReference type="CDD" id="cd04458">
    <property type="entry name" value="CSP_CDS"/>
    <property type="match status" value="1"/>
</dbReference>
<dbReference type="InterPro" id="IPR008613">
    <property type="entry name" value="Excalibur_Ca-bd_domain"/>
</dbReference>
<dbReference type="InterPro" id="IPR052069">
    <property type="entry name" value="Ca-reg_mRNA-binding_domain"/>
</dbReference>
<keyword evidence="2" id="KW-0812">Transmembrane</keyword>
<evidence type="ECO:0000313" key="6">
    <source>
        <dbReference type="Proteomes" id="UP001139646"/>
    </source>
</evidence>
<protein>
    <submittedName>
        <fullName evidence="5">Excalibur calcium-binding domain-containing protein</fullName>
    </submittedName>
</protein>
<dbReference type="RefSeq" id="WP_242287048.1">
    <property type="nucleotide sequence ID" value="NZ_JAKKSL010000002.1"/>
</dbReference>
<keyword evidence="2" id="KW-1133">Transmembrane helix</keyword>
<feature type="domain" description="Cold-shock" evidence="3">
    <location>
        <begin position="3"/>
        <end position="67"/>
    </location>
</feature>
<name>A0ABS9X2E0_9GAMM</name>
<gene>
    <name evidence="5" type="ORF">L3081_13640</name>
</gene>
<feature type="transmembrane region" description="Helical" evidence="2">
    <location>
        <begin position="90"/>
        <end position="107"/>
    </location>
</feature>
<proteinExistence type="predicted"/>
<dbReference type="InterPro" id="IPR011129">
    <property type="entry name" value="CSD"/>
</dbReference>
<keyword evidence="6" id="KW-1185">Reference proteome</keyword>
<dbReference type="InterPro" id="IPR012340">
    <property type="entry name" value="NA-bd_OB-fold"/>
</dbReference>
<dbReference type="SMART" id="SM00357">
    <property type="entry name" value="CSP"/>
    <property type="match status" value="1"/>
</dbReference>
<reference evidence="5" key="1">
    <citation type="submission" date="2022-01" db="EMBL/GenBank/DDBJ databases">
        <title>Colwellia maritima, isolated from seawater.</title>
        <authorList>
            <person name="Kristyanto S."/>
            <person name="Jung J."/>
            <person name="Jeon C.O."/>
        </authorList>
    </citation>
    <scope>NUCLEOTIDE SEQUENCE</scope>
    <source>
        <strain evidence="5">MSW7</strain>
    </source>
</reference>
<dbReference type="PANTHER" id="PTHR12962">
    <property type="entry name" value="CALCIUM-REGULATED HEAT STABLE PROTEIN CRHSP-24-RELATED"/>
    <property type="match status" value="1"/>
</dbReference>